<dbReference type="EMBL" id="JAWZSR010000006">
    <property type="protein sequence ID" value="MDX8046557.1"/>
    <property type="molecule type" value="Genomic_DNA"/>
</dbReference>
<name>A0ACC6M717_9BACI</name>
<gene>
    <name evidence="1" type="ORF">SH601_11240</name>
</gene>
<keyword evidence="1" id="KW-0645">Protease</keyword>
<proteinExistence type="predicted"/>
<sequence length="300" mass="36387">MNNLKLPPIHFHPIFFFFLFVAVITGMFIEFLIIFLIVLIHELGHYMCARLFKWRIRRIFLWVFGGVMETEEYGSRSIREEFFVTIAGPCQHILIYLVIYILGVLHVLPESILLIAYQYNTFILIGNLLPIWPLDGGKLVQLSLDTFFSFQTAHKLMIGISFFTIVFLSIYLYDKGILSLSMVLLMIFLMWENRLEWKQRYMRWWQFLWSRHSYTSKQRKYMELEVPSTVRLVELFRKFKRDTYYWIKVYDQFGTYYWLSEQDCLTNFFEEKDIQASLEQLLTRERGKKEKYEKITLLYK</sequence>
<protein>
    <submittedName>
        <fullName evidence="1">Site-2 protease family protein</fullName>
    </submittedName>
</protein>
<comment type="caution">
    <text evidence="1">The sequence shown here is derived from an EMBL/GenBank/DDBJ whole genome shotgun (WGS) entry which is preliminary data.</text>
</comment>
<keyword evidence="1" id="KW-0378">Hydrolase</keyword>
<evidence type="ECO:0000313" key="2">
    <source>
        <dbReference type="Proteomes" id="UP001277972"/>
    </source>
</evidence>
<accession>A0ACC6M717</accession>
<keyword evidence="2" id="KW-1185">Reference proteome</keyword>
<evidence type="ECO:0000313" key="1">
    <source>
        <dbReference type="EMBL" id="MDX8046557.1"/>
    </source>
</evidence>
<reference evidence="1" key="1">
    <citation type="submission" date="2023-11" db="EMBL/GenBank/DDBJ databases">
        <title>Gracilibacillus pellucida a moderately halophilic bacterium isolated from saline soil in Xinjiang province.</title>
        <authorList>
            <person name="Zhang Z."/>
            <person name="Tan F."/>
            <person name="Wang Y."/>
            <person name="Xia M."/>
        </authorList>
    </citation>
    <scope>NUCLEOTIDE SEQUENCE</scope>
    <source>
        <strain evidence="1">S3-1-1</strain>
    </source>
</reference>
<dbReference type="Proteomes" id="UP001277972">
    <property type="component" value="Unassembled WGS sequence"/>
</dbReference>
<organism evidence="1 2">
    <name type="scientific">Gracilibacillus pellucidus</name>
    <dbReference type="NCBI Taxonomy" id="3095368"/>
    <lineage>
        <taxon>Bacteria</taxon>
        <taxon>Bacillati</taxon>
        <taxon>Bacillota</taxon>
        <taxon>Bacilli</taxon>
        <taxon>Bacillales</taxon>
        <taxon>Bacillaceae</taxon>
        <taxon>Gracilibacillus</taxon>
    </lineage>
</organism>